<dbReference type="KEGG" id="vg:75691594"/>
<dbReference type="PANTHER" id="PTHR47642">
    <property type="entry name" value="ATP-DEPENDENT DNA HELICASE"/>
    <property type="match status" value="1"/>
</dbReference>
<accession>A0AAE7RY79</accession>
<evidence type="ECO:0000313" key="2">
    <source>
        <dbReference type="EMBL" id="QWM90329.1"/>
    </source>
</evidence>
<dbReference type="RefSeq" id="YP_010359901.1">
    <property type="nucleotide sequence ID" value="NC_062778.1"/>
</dbReference>
<sequence length="485" mass="56073">MDFYRNENENKQSVTFTDDQSAAIDELISFIAATWSDKDFIRGLCGPGGTGKTFVTKYIIENCKYSHSVIKCTAPTHKACRVLNNAIGNIRNVETIQSTFGLRLDLKLEDFDPERPQFNPIAGPKLDNIKLLIVDEASMLPAKLVKYIISTCKKLNIKIIFQGDSFQLPPVGEKQSYAFTQCYKTNYLNEIVRQGNDNPIRDILSILREDIKNKTYRFLEFISKNRNKYFYNDVNEGFFVCGVNKFKELVDKSFLDEEYTKNIDMYRIVAYTNKCVSSWNNYIRHTIIKDNDKAIITKNDLIMSYETIVDEYLSIIINNSEEYIIKDITNYVDDKYGFKGFLVKFQMIHGGNITKPLFIIDHRDKFTVQKYDKVITELINAAKSASASTRGTRWKEYYNFKKKYLLATNVINKSGKIIYYRDIDYGFAISSHKSQGSTYDTVFVDVNNMVFDSNGTPYANQDELLRRLYVACSRARKNLILCYGN</sequence>
<dbReference type="InterPro" id="IPR027785">
    <property type="entry name" value="UvrD-like_helicase_C"/>
</dbReference>
<dbReference type="GeneID" id="75691594"/>
<name>A0AAE7RY79_9CAUD</name>
<protein>
    <submittedName>
        <fullName evidence="2">DNA helicase, exodeoxyribonuclease</fullName>
    </submittedName>
</protein>
<evidence type="ECO:0000259" key="1">
    <source>
        <dbReference type="Pfam" id="PF13538"/>
    </source>
</evidence>
<evidence type="ECO:0000313" key="3">
    <source>
        <dbReference type="Proteomes" id="UP000827442"/>
    </source>
</evidence>
<organism evidence="2 3">
    <name type="scientific">uncultured phage cr17_1</name>
    <dbReference type="NCBI Taxonomy" id="2986404"/>
    <lineage>
        <taxon>Viruses</taxon>
        <taxon>Duplodnaviria</taxon>
        <taxon>Heunggongvirae</taxon>
        <taxon>Uroviricota</taxon>
        <taxon>Caudoviricetes</taxon>
        <taxon>Crassvirales</taxon>
        <taxon>Intestiviridae</taxon>
        <taxon>Crudevirinae</taxon>
        <taxon>Endlipuvirus</taxon>
        <taxon>Endlipuvirus intestinihominis</taxon>
    </lineage>
</organism>
<feature type="domain" description="UvrD-like helicase C-terminal" evidence="1">
    <location>
        <begin position="426"/>
        <end position="481"/>
    </location>
</feature>
<dbReference type="Pfam" id="PF13604">
    <property type="entry name" value="AAA_30"/>
    <property type="match status" value="1"/>
</dbReference>
<dbReference type="CDD" id="cd18809">
    <property type="entry name" value="SF1_C_RecD"/>
    <property type="match status" value="1"/>
</dbReference>
<gene>
    <name evidence="2" type="primary">gp_25589</name>
</gene>
<dbReference type="SUPFAM" id="SSF52540">
    <property type="entry name" value="P-loop containing nucleoside triphosphate hydrolases"/>
    <property type="match status" value="1"/>
</dbReference>
<keyword evidence="2" id="KW-0067">ATP-binding</keyword>
<dbReference type="Pfam" id="PF13538">
    <property type="entry name" value="UvrD_C_2"/>
    <property type="match status" value="1"/>
</dbReference>
<keyword evidence="2" id="KW-0378">Hydrolase</keyword>
<keyword evidence="2" id="KW-0547">Nucleotide-binding</keyword>
<dbReference type="InterPro" id="IPR027417">
    <property type="entry name" value="P-loop_NTPase"/>
</dbReference>
<reference evidence="2 3" key="1">
    <citation type="submission" date="2021-04" db="EMBL/GenBank/DDBJ databases">
        <authorList>
            <person name="Shkoporov A.N."/>
            <person name="Stockdale S.R."/>
            <person name="Guerin E."/>
            <person name="Ross R.P."/>
            <person name="Hill C."/>
        </authorList>
    </citation>
    <scope>NUCLEOTIDE SEQUENCE [LARGE SCALE GENOMIC DNA]</scope>
    <source>
        <strain evidence="3">cr17_1</strain>
    </source>
</reference>
<keyword evidence="2" id="KW-0347">Helicase</keyword>
<proteinExistence type="predicted"/>
<keyword evidence="3" id="KW-1185">Reference proteome</keyword>
<dbReference type="Gene3D" id="3.40.50.300">
    <property type="entry name" value="P-loop containing nucleotide triphosphate hydrolases"/>
    <property type="match status" value="2"/>
</dbReference>
<dbReference type="EMBL" id="MZ130488">
    <property type="protein sequence ID" value="QWM90329.1"/>
    <property type="molecule type" value="Genomic_DNA"/>
</dbReference>
<dbReference type="GO" id="GO:0004386">
    <property type="term" value="F:helicase activity"/>
    <property type="evidence" value="ECO:0007669"/>
    <property type="project" value="UniProtKB-KW"/>
</dbReference>
<dbReference type="InterPro" id="IPR051055">
    <property type="entry name" value="PIF1_helicase"/>
</dbReference>
<dbReference type="Proteomes" id="UP000827442">
    <property type="component" value="Segment"/>
</dbReference>